<dbReference type="Gene3D" id="3.20.20.70">
    <property type="entry name" value="Aldolase class I"/>
    <property type="match status" value="1"/>
</dbReference>
<dbReference type="EMBL" id="CAIJEO010000003">
    <property type="protein sequence ID" value="CAD0089672.1"/>
    <property type="molecule type" value="Genomic_DNA"/>
</dbReference>
<feature type="binding site" evidence="3">
    <location>
        <position position="222"/>
    </location>
    <ligand>
        <name>pyruvate</name>
        <dbReference type="ChEBI" id="CHEBI:15361"/>
    </ligand>
</feature>
<feature type="active site" description="Schiff-base intermediate with substrate" evidence="2">
    <location>
        <position position="179"/>
    </location>
</feature>
<dbReference type="InterPro" id="IPR002220">
    <property type="entry name" value="DapA-like"/>
</dbReference>
<dbReference type="Pfam" id="PF00701">
    <property type="entry name" value="DHDPS"/>
    <property type="match status" value="1"/>
</dbReference>
<organism evidence="4 5">
    <name type="scientific">Aureobasidium mustum</name>
    <dbReference type="NCBI Taxonomy" id="2773714"/>
    <lineage>
        <taxon>Eukaryota</taxon>
        <taxon>Fungi</taxon>
        <taxon>Dikarya</taxon>
        <taxon>Ascomycota</taxon>
        <taxon>Pezizomycotina</taxon>
        <taxon>Dothideomycetes</taxon>
        <taxon>Dothideomycetidae</taxon>
        <taxon>Dothideales</taxon>
        <taxon>Saccotheciaceae</taxon>
        <taxon>Aureobasidium</taxon>
    </lineage>
</organism>
<comment type="caution">
    <text evidence="4">The sequence shown here is derived from an EMBL/GenBank/DDBJ whole genome shotgun (WGS) entry which is preliminary data.</text>
</comment>
<accession>A0A9N8JK31</accession>
<dbReference type="CDD" id="cd00408">
    <property type="entry name" value="DHDPS-like"/>
    <property type="match status" value="1"/>
</dbReference>
<dbReference type="PRINTS" id="PR00146">
    <property type="entry name" value="DHPICSNTHASE"/>
</dbReference>
<sequence length="321" mass="34162">MPSSTRDSAIPGGVWCPVVSLYRNTPRQEVDLDASRKYFAFLIRGGVSGLVLQGSTAEAALLSSSERIDLIKTARQAAADVGKPDFPLMVGISGQSTNETLQLVDDAAKNGADFGLLLPPSYWPKAVTNDVMVEFYEEVADNSQIPIVVYNFPGVTSGIDLGVDVLSKLAKHSNIVGVKLTCANAGKVATLTAQYTPDQFAVFSGQSDWLLPCLVSGGMGCVTGIGNVFPRSVVKLYSLWQEGKLDEARQLQGQVAQAESACKKGLAATKFGTAYFAGPAAGLEDQSLFLPRKPYKLASKDLQASTILTMQILAKLESSLM</sequence>
<feature type="active site" description="Proton donor/acceptor" evidence="2">
    <location>
        <position position="150"/>
    </location>
</feature>
<proteinExistence type="inferred from homology"/>
<dbReference type="PANTHER" id="PTHR12128:SF47">
    <property type="entry name" value="DIHYDRODIPICOLINATE SYNTHASE-RELATED"/>
    <property type="match status" value="1"/>
</dbReference>
<dbReference type="OrthoDB" id="191315at2759"/>
<feature type="binding site" evidence="3">
    <location>
        <position position="56"/>
    </location>
    <ligand>
        <name>pyruvate</name>
        <dbReference type="ChEBI" id="CHEBI:15361"/>
    </ligand>
</feature>
<reference evidence="4" key="1">
    <citation type="submission" date="2020-06" db="EMBL/GenBank/DDBJ databases">
        <authorList>
            <person name="Onetto C."/>
        </authorList>
    </citation>
    <scope>NUCLEOTIDE SEQUENCE</scope>
</reference>
<evidence type="ECO:0000256" key="3">
    <source>
        <dbReference type="PIRSR" id="PIRSR001365-2"/>
    </source>
</evidence>
<dbReference type="PANTHER" id="PTHR12128">
    <property type="entry name" value="DIHYDRODIPICOLINATE SYNTHASE"/>
    <property type="match status" value="1"/>
</dbReference>
<evidence type="ECO:0000313" key="4">
    <source>
        <dbReference type="EMBL" id="CAD0089672.1"/>
    </source>
</evidence>
<evidence type="ECO:0000256" key="2">
    <source>
        <dbReference type="PIRSR" id="PIRSR001365-1"/>
    </source>
</evidence>
<name>A0A9N8JK31_9PEZI</name>
<dbReference type="GO" id="GO:0008840">
    <property type="term" value="F:4-hydroxy-tetrahydrodipicolinate synthase activity"/>
    <property type="evidence" value="ECO:0007669"/>
    <property type="project" value="TreeGrafter"/>
</dbReference>
<dbReference type="PIRSF" id="PIRSF001365">
    <property type="entry name" value="DHDPS"/>
    <property type="match status" value="1"/>
</dbReference>
<keyword evidence="1" id="KW-0456">Lyase</keyword>
<evidence type="ECO:0008006" key="6">
    <source>
        <dbReference type="Google" id="ProtNLM"/>
    </source>
</evidence>
<gene>
    <name evidence="4" type="ORF">AWRI4233_LOCUS2486</name>
</gene>
<dbReference type="SUPFAM" id="SSF51569">
    <property type="entry name" value="Aldolase"/>
    <property type="match status" value="1"/>
</dbReference>
<protein>
    <recommendedName>
        <fullName evidence="6">Dihydrodipicolinate synthase</fullName>
    </recommendedName>
</protein>
<dbReference type="InterPro" id="IPR013785">
    <property type="entry name" value="Aldolase_TIM"/>
</dbReference>
<comment type="similarity">
    <text evidence="1">Belongs to the DapA family.</text>
</comment>
<dbReference type="SMART" id="SM01130">
    <property type="entry name" value="DHDPS"/>
    <property type="match status" value="1"/>
</dbReference>
<dbReference type="Proteomes" id="UP000714618">
    <property type="component" value="Unassembled WGS sequence"/>
</dbReference>
<keyword evidence="5" id="KW-1185">Reference proteome</keyword>
<evidence type="ECO:0000256" key="1">
    <source>
        <dbReference type="PIRNR" id="PIRNR001365"/>
    </source>
</evidence>
<dbReference type="AlphaFoldDB" id="A0A9N8JK31"/>
<evidence type="ECO:0000313" key="5">
    <source>
        <dbReference type="Proteomes" id="UP000714618"/>
    </source>
</evidence>